<dbReference type="AlphaFoldDB" id="A0AAN6VYM7"/>
<evidence type="ECO:0000313" key="5">
    <source>
        <dbReference type="EMBL" id="KAK4171643.1"/>
    </source>
</evidence>
<reference evidence="5" key="2">
    <citation type="submission" date="2023-05" db="EMBL/GenBank/DDBJ databases">
        <authorList>
            <consortium name="Lawrence Berkeley National Laboratory"/>
            <person name="Steindorff A."/>
            <person name="Hensen N."/>
            <person name="Bonometti L."/>
            <person name="Westerberg I."/>
            <person name="Brannstrom I.O."/>
            <person name="Guillou S."/>
            <person name="Cros-Aarteil S."/>
            <person name="Calhoun S."/>
            <person name="Haridas S."/>
            <person name="Kuo A."/>
            <person name="Mondo S."/>
            <person name="Pangilinan J."/>
            <person name="Riley R."/>
            <person name="Labutti K."/>
            <person name="Andreopoulos B."/>
            <person name="Lipzen A."/>
            <person name="Chen C."/>
            <person name="Yanf M."/>
            <person name="Daum C."/>
            <person name="Ng V."/>
            <person name="Clum A."/>
            <person name="Ohm R."/>
            <person name="Martin F."/>
            <person name="Silar P."/>
            <person name="Natvig D."/>
            <person name="Lalanne C."/>
            <person name="Gautier V."/>
            <person name="Ament-Velasquez S.L."/>
            <person name="Kruys A."/>
            <person name="Hutchinson M.I."/>
            <person name="Powell A.J."/>
            <person name="Barry K."/>
            <person name="Miller A.N."/>
            <person name="Grigoriev I.V."/>
            <person name="Debuchy R."/>
            <person name="Gladieux P."/>
            <person name="Thoren M.H."/>
            <person name="Johannesson H."/>
        </authorList>
    </citation>
    <scope>NUCLEOTIDE SEQUENCE</scope>
    <source>
        <strain evidence="5">CBS 892.96</strain>
    </source>
</reference>
<evidence type="ECO:0000256" key="1">
    <source>
        <dbReference type="ARBA" id="ARBA00043996"/>
    </source>
</evidence>
<dbReference type="EMBL" id="MU866528">
    <property type="protein sequence ID" value="KAK4171643.1"/>
    <property type="molecule type" value="Genomic_DNA"/>
</dbReference>
<gene>
    <name evidence="5" type="ORF">QBC36DRAFT_90682</name>
</gene>
<keyword evidence="6" id="KW-1185">Reference proteome</keyword>
<evidence type="ECO:0000259" key="4">
    <source>
        <dbReference type="Pfam" id="PF01764"/>
    </source>
</evidence>
<dbReference type="Proteomes" id="UP001302321">
    <property type="component" value="Unassembled WGS sequence"/>
</dbReference>
<dbReference type="Pfam" id="PF01764">
    <property type="entry name" value="Lipase_3"/>
    <property type="match status" value="1"/>
</dbReference>
<dbReference type="PANTHER" id="PTHR45856">
    <property type="entry name" value="ALPHA/BETA-HYDROLASES SUPERFAMILY PROTEIN"/>
    <property type="match status" value="1"/>
</dbReference>
<comment type="caution">
    <text evidence="5">The sequence shown here is derived from an EMBL/GenBank/DDBJ whole genome shotgun (WGS) entry which is preliminary data.</text>
</comment>
<dbReference type="SUPFAM" id="SSF53474">
    <property type="entry name" value="alpha/beta-Hydrolases"/>
    <property type="match status" value="1"/>
</dbReference>
<comment type="catalytic activity">
    <reaction evidence="2">
        <text>a diacylglycerol + H2O = a monoacylglycerol + a fatty acid + H(+)</text>
        <dbReference type="Rhea" id="RHEA:32731"/>
        <dbReference type="ChEBI" id="CHEBI:15377"/>
        <dbReference type="ChEBI" id="CHEBI:15378"/>
        <dbReference type="ChEBI" id="CHEBI:17408"/>
        <dbReference type="ChEBI" id="CHEBI:18035"/>
        <dbReference type="ChEBI" id="CHEBI:28868"/>
    </reaction>
</comment>
<dbReference type="Gene3D" id="3.40.50.1820">
    <property type="entry name" value="alpha/beta hydrolase"/>
    <property type="match status" value="1"/>
</dbReference>
<comment type="similarity">
    <text evidence="1">Belongs to the AB hydrolase superfamily. Lipase family. Class 3 subfamily.</text>
</comment>
<protein>
    <submittedName>
        <fullName evidence="5">Alpha/Beta hydrolase protein</fullName>
    </submittedName>
</protein>
<sequence>MAWIRKAFQQRSVRASAQSTVSVSASMPNCNMASAQASVAACAAVADLTAGLDFVFDQFGDEGDDPGDEFQYHLEQLCEQADKYSESSLHEHVGEQWSCSPGTSELIRATCKCAVMVYDQTQQIGAKGFDIEPVLHRSPSSMGTVKACSMWKIPFTAIPGWNGKTLVISIRGTATIIDHMVNMNGKSKNTINLFRVQSKGQCVNTQAHAGFLGCAEDLIPTVTADIKQQLLADEKICNIIFTGHSAGGAVASLVFLHFLFQQSPSSWITNCKLSLITFGSPPVTSISLTDICKGSPNTGLLLSIVNEYDMVSRADGPYLRSLVDLYRSRNGLPPTFNNTTTPIERGAKAWPLPLPVFQPLGDIIVLKLHFINMSSVQGADALSQTSSLVAPTIKAVSVTPEEFAKLLFCDISTHRRKTYIERMDMLTADFWDNCTCISLDISGEIFKKNSGA</sequence>
<dbReference type="InterPro" id="IPR029058">
    <property type="entry name" value="AB_hydrolase_fold"/>
</dbReference>
<dbReference type="InterPro" id="IPR002921">
    <property type="entry name" value="Fungal_lipase-type"/>
</dbReference>
<name>A0AAN6VYM7_9PEZI</name>
<keyword evidence="5" id="KW-0378">Hydrolase</keyword>
<dbReference type="PANTHER" id="PTHR45856:SF24">
    <property type="entry name" value="FUNGAL LIPASE-LIKE DOMAIN-CONTAINING PROTEIN"/>
    <property type="match status" value="1"/>
</dbReference>
<dbReference type="GO" id="GO:0006629">
    <property type="term" value="P:lipid metabolic process"/>
    <property type="evidence" value="ECO:0007669"/>
    <property type="project" value="InterPro"/>
</dbReference>
<proteinExistence type="inferred from homology"/>
<reference evidence="5" key="1">
    <citation type="journal article" date="2023" name="Mol. Phylogenet. Evol.">
        <title>Genome-scale phylogeny and comparative genomics of the fungal order Sordariales.</title>
        <authorList>
            <person name="Hensen N."/>
            <person name="Bonometti L."/>
            <person name="Westerberg I."/>
            <person name="Brannstrom I.O."/>
            <person name="Guillou S."/>
            <person name="Cros-Aarteil S."/>
            <person name="Calhoun S."/>
            <person name="Haridas S."/>
            <person name="Kuo A."/>
            <person name="Mondo S."/>
            <person name="Pangilinan J."/>
            <person name="Riley R."/>
            <person name="LaButti K."/>
            <person name="Andreopoulos B."/>
            <person name="Lipzen A."/>
            <person name="Chen C."/>
            <person name="Yan M."/>
            <person name="Daum C."/>
            <person name="Ng V."/>
            <person name="Clum A."/>
            <person name="Steindorff A."/>
            <person name="Ohm R.A."/>
            <person name="Martin F."/>
            <person name="Silar P."/>
            <person name="Natvig D.O."/>
            <person name="Lalanne C."/>
            <person name="Gautier V."/>
            <person name="Ament-Velasquez S.L."/>
            <person name="Kruys A."/>
            <person name="Hutchinson M.I."/>
            <person name="Powell A.J."/>
            <person name="Barry K."/>
            <person name="Miller A.N."/>
            <person name="Grigoriev I.V."/>
            <person name="Debuchy R."/>
            <person name="Gladieux P."/>
            <person name="Hiltunen Thoren M."/>
            <person name="Johannesson H."/>
        </authorList>
    </citation>
    <scope>NUCLEOTIDE SEQUENCE</scope>
    <source>
        <strain evidence="5">CBS 892.96</strain>
    </source>
</reference>
<evidence type="ECO:0000313" key="6">
    <source>
        <dbReference type="Proteomes" id="UP001302321"/>
    </source>
</evidence>
<accession>A0AAN6VYM7</accession>
<dbReference type="CDD" id="cd00519">
    <property type="entry name" value="Lipase_3"/>
    <property type="match status" value="1"/>
</dbReference>
<comment type="catalytic activity">
    <reaction evidence="3">
        <text>a monoacylglycerol + H2O = glycerol + a fatty acid + H(+)</text>
        <dbReference type="Rhea" id="RHEA:15245"/>
        <dbReference type="ChEBI" id="CHEBI:15377"/>
        <dbReference type="ChEBI" id="CHEBI:15378"/>
        <dbReference type="ChEBI" id="CHEBI:17408"/>
        <dbReference type="ChEBI" id="CHEBI:17754"/>
        <dbReference type="ChEBI" id="CHEBI:28868"/>
    </reaction>
</comment>
<evidence type="ECO:0000256" key="2">
    <source>
        <dbReference type="ARBA" id="ARBA00047591"/>
    </source>
</evidence>
<dbReference type="InterPro" id="IPR051218">
    <property type="entry name" value="Sec_MonoDiacylglyc_Lipase"/>
</dbReference>
<dbReference type="GO" id="GO:0016787">
    <property type="term" value="F:hydrolase activity"/>
    <property type="evidence" value="ECO:0007669"/>
    <property type="project" value="UniProtKB-KW"/>
</dbReference>
<evidence type="ECO:0000256" key="3">
    <source>
        <dbReference type="ARBA" id="ARBA00048461"/>
    </source>
</evidence>
<feature type="domain" description="Fungal lipase-type" evidence="4">
    <location>
        <begin position="167"/>
        <end position="314"/>
    </location>
</feature>
<organism evidence="5 6">
    <name type="scientific">Triangularia setosa</name>
    <dbReference type="NCBI Taxonomy" id="2587417"/>
    <lineage>
        <taxon>Eukaryota</taxon>
        <taxon>Fungi</taxon>
        <taxon>Dikarya</taxon>
        <taxon>Ascomycota</taxon>
        <taxon>Pezizomycotina</taxon>
        <taxon>Sordariomycetes</taxon>
        <taxon>Sordariomycetidae</taxon>
        <taxon>Sordariales</taxon>
        <taxon>Podosporaceae</taxon>
        <taxon>Triangularia</taxon>
    </lineage>
</organism>